<accession>A0A1G6QPN9</accession>
<dbReference type="AlphaFoldDB" id="A0A1G6QPN9"/>
<proteinExistence type="predicted"/>
<sequence>MAELKTKEDLEKRKRVLEIEKNAIAKYMGPYEHDEFLEAEWKEINQELNDIEEKLKNM</sequence>
<reference evidence="1 2" key="1">
    <citation type="submission" date="2016-10" db="EMBL/GenBank/DDBJ databases">
        <authorList>
            <person name="de Groot N.N."/>
        </authorList>
    </citation>
    <scope>NUCLEOTIDE SEQUENCE [LARGE SCALE GENOMIC DNA]</scope>
    <source>
        <strain evidence="1 2">WG14</strain>
    </source>
</reference>
<organism evidence="1 2">
    <name type="scientific">Geotoga petraea</name>
    <dbReference type="NCBI Taxonomy" id="28234"/>
    <lineage>
        <taxon>Bacteria</taxon>
        <taxon>Thermotogati</taxon>
        <taxon>Thermotogota</taxon>
        <taxon>Thermotogae</taxon>
        <taxon>Petrotogales</taxon>
        <taxon>Petrotogaceae</taxon>
        <taxon>Geotoga</taxon>
    </lineage>
</organism>
<dbReference type="RefSeq" id="WP_167849059.1">
    <property type="nucleotide sequence ID" value="NZ_FMYV01000014.1"/>
</dbReference>
<gene>
    <name evidence="1" type="ORF">SAMN04488588_2129</name>
</gene>
<dbReference type="Proteomes" id="UP000199322">
    <property type="component" value="Unassembled WGS sequence"/>
</dbReference>
<evidence type="ECO:0000313" key="2">
    <source>
        <dbReference type="Proteomes" id="UP000199322"/>
    </source>
</evidence>
<keyword evidence="2" id="KW-1185">Reference proteome</keyword>
<dbReference type="EMBL" id="FMYV01000014">
    <property type="protein sequence ID" value="SDC93716.1"/>
    <property type="molecule type" value="Genomic_DNA"/>
</dbReference>
<name>A0A1G6QPN9_9BACT</name>
<evidence type="ECO:0000313" key="1">
    <source>
        <dbReference type="EMBL" id="SDC93716.1"/>
    </source>
</evidence>
<dbReference type="STRING" id="28234.SAMN04488588_2129"/>
<protein>
    <submittedName>
        <fullName evidence="1">Uncharacterized protein</fullName>
    </submittedName>
</protein>